<name>A0A5B0GC49_9BURK</name>
<proteinExistence type="predicted"/>
<sequence>MRAAERSLDWAVEKWLSPTLEMAVRVPQVHRTVRQRKRCADLRTLRSGAMVSIFFLRPEDGSWNAFPPDPKRPAMNGHHSSA</sequence>
<accession>A0A5B0GC49</accession>
<organism evidence="1 2">
    <name type="scientific">Paraburkholderia panacisoli</name>
    <dbReference type="NCBI Taxonomy" id="2603818"/>
    <lineage>
        <taxon>Bacteria</taxon>
        <taxon>Pseudomonadati</taxon>
        <taxon>Pseudomonadota</taxon>
        <taxon>Betaproteobacteria</taxon>
        <taxon>Burkholderiales</taxon>
        <taxon>Burkholderiaceae</taxon>
        <taxon>Paraburkholderia</taxon>
    </lineage>
</organism>
<dbReference type="EMBL" id="VTUZ01000045">
    <property type="protein sequence ID" value="KAA1000251.1"/>
    <property type="molecule type" value="Genomic_DNA"/>
</dbReference>
<evidence type="ECO:0000313" key="2">
    <source>
        <dbReference type="Proteomes" id="UP000325273"/>
    </source>
</evidence>
<keyword evidence="2" id="KW-1185">Reference proteome</keyword>
<gene>
    <name evidence="1" type="ORF">FVF58_40430</name>
</gene>
<dbReference type="Proteomes" id="UP000325273">
    <property type="component" value="Unassembled WGS sequence"/>
</dbReference>
<protein>
    <submittedName>
        <fullName evidence="1">Uncharacterized protein</fullName>
    </submittedName>
</protein>
<evidence type="ECO:0000313" key="1">
    <source>
        <dbReference type="EMBL" id="KAA1000251.1"/>
    </source>
</evidence>
<reference evidence="1 2" key="1">
    <citation type="submission" date="2019-08" db="EMBL/GenBank/DDBJ databases">
        <title>Paraburkholderia sp. DCY113.</title>
        <authorList>
            <person name="Kang J."/>
        </authorList>
    </citation>
    <scope>NUCLEOTIDE SEQUENCE [LARGE SCALE GENOMIC DNA]</scope>
    <source>
        <strain evidence="1 2">DCY113</strain>
    </source>
</reference>
<dbReference type="AlphaFoldDB" id="A0A5B0GC49"/>
<comment type="caution">
    <text evidence="1">The sequence shown here is derived from an EMBL/GenBank/DDBJ whole genome shotgun (WGS) entry which is preliminary data.</text>
</comment>